<feature type="region of interest" description="Disordered" evidence="4">
    <location>
        <begin position="270"/>
        <end position="291"/>
    </location>
</feature>
<dbReference type="EMBL" id="CDMZ01004739">
    <property type="protein sequence ID" value="CEM50735.1"/>
    <property type="molecule type" value="Genomic_DNA"/>
</dbReference>
<evidence type="ECO:0000256" key="1">
    <source>
        <dbReference type="ARBA" id="ARBA00022737"/>
    </source>
</evidence>
<evidence type="ECO:0000256" key="2">
    <source>
        <dbReference type="ARBA" id="ARBA00023043"/>
    </source>
</evidence>
<dbReference type="InterPro" id="IPR036770">
    <property type="entry name" value="Ankyrin_rpt-contain_sf"/>
</dbReference>
<dbReference type="AlphaFoldDB" id="A0A0G4I1J9"/>
<feature type="compositionally biased region" description="Basic and acidic residues" evidence="4">
    <location>
        <begin position="270"/>
        <end position="279"/>
    </location>
</feature>
<dbReference type="PANTHER" id="PTHR24189:SF50">
    <property type="entry name" value="ANKYRIN REPEAT AND SOCS BOX PROTEIN 2"/>
    <property type="match status" value="1"/>
</dbReference>
<dbReference type="SMART" id="SM00248">
    <property type="entry name" value="ANK"/>
    <property type="match status" value="6"/>
</dbReference>
<evidence type="ECO:0000256" key="4">
    <source>
        <dbReference type="SAM" id="MobiDB-lite"/>
    </source>
</evidence>
<dbReference type="Pfam" id="PF00023">
    <property type="entry name" value="Ank"/>
    <property type="match status" value="1"/>
</dbReference>
<proteinExistence type="predicted"/>
<keyword evidence="1" id="KW-0677">Repeat</keyword>
<dbReference type="VEuPathDB" id="CryptoDB:Cvel_10156"/>
<feature type="repeat" description="ANK" evidence="3">
    <location>
        <begin position="673"/>
        <end position="698"/>
    </location>
</feature>
<evidence type="ECO:0000256" key="3">
    <source>
        <dbReference type="PROSITE-ProRule" id="PRU00023"/>
    </source>
</evidence>
<name>A0A0G4I1J9_9ALVE</name>
<gene>
    <name evidence="5" type="ORF">Cvel_10156</name>
</gene>
<feature type="compositionally biased region" description="Low complexity" evidence="4">
    <location>
        <begin position="804"/>
        <end position="820"/>
    </location>
</feature>
<dbReference type="PhylomeDB" id="A0A0G4I1J9"/>
<feature type="region of interest" description="Disordered" evidence="4">
    <location>
        <begin position="802"/>
        <end position="863"/>
    </location>
</feature>
<reference evidence="5" key="1">
    <citation type="submission" date="2014-11" db="EMBL/GenBank/DDBJ databases">
        <authorList>
            <person name="Otto D Thomas"/>
            <person name="Naeem Raeece"/>
        </authorList>
    </citation>
    <scope>NUCLEOTIDE SEQUENCE</scope>
</reference>
<dbReference type="Gene3D" id="1.25.40.20">
    <property type="entry name" value="Ankyrin repeat-containing domain"/>
    <property type="match status" value="3"/>
</dbReference>
<accession>A0A0G4I1J9</accession>
<dbReference type="PROSITE" id="PS50088">
    <property type="entry name" value="ANK_REPEAT"/>
    <property type="match status" value="1"/>
</dbReference>
<dbReference type="PROSITE" id="PS50297">
    <property type="entry name" value="ANK_REP_REGION"/>
    <property type="match status" value="1"/>
</dbReference>
<organism evidence="5">
    <name type="scientific">Chromera velia CCMP2878</name>
    <dbReference type="NCBI Taxonomy" id="1169474"/>
    <lineage>
        <taxon>Eukaryota</taxon>
        <taxon>Sar</taxon>
        <taxon>Alveolata</taxon>
        <taxon>Colpodellida</taxon>
        <taxon>Chromeraceae</taxon>
        <taxon>Chromera</taxon>
    </lineage>
</organism>
<evidence type="ECO:0000313" key="5">
    <source>
        <dbReference type="EMBL" id="CEM50735.1"/>
    </source>
</evidence>
<dbReference type="SUPFAM" id="SSF48403">
    <property type="entry name" value="Ankyrin repeat"/>
    <property type="match status" value="1"/>
</dbReference>
<dbReference type="InterPro" id="IPR002110">
    <property type="entry name" value="Ankyrin_rpt"/>
</dbReference>
<dbReference type="InterPro" id="IPR050745">
    <property type="entry name" value="Multifunctional_regulatory"/>
</dbReference>
<sequence>MFQRSHMLDPQAEVSQTVLGSGVLGFRAFWKLSSVSSAFLALRNDSSFLGFGSVCRGFDAVTEREEVWNLIDDCLKRSDNATLAQLFALNGVALRYPFLLKRFLEKERGSSSSPPSHPPNNPPNAQHFVRFLTENAATPCCADLSLEGMGNLTKERLEVLLETGAVDPDSWVCSGPQGASGCVVPSVRPLLIALIDAHKWECVQLLLQWKGRGKEKGVRVDVNEWMATEKEPPGGGQSARFVFPYEYSVAGRTPLHALVVAALEQSVARKGEGGGDERPLGVGAEGGEGGRDGGDVEVELLRCIAHKAKETGTLQWTVRPEACSPLFKAYTESPFESEMMQDTELTAVELACLAGEAELLRALLQLQPVVTETMPQPRDSRLPMIALTGAWVLPHVSDAQCVSVLKVLAEGGADFKRAALGDGGHSPLSLACSLELEESAEFLLSQGVAVGGVEWKVGGLTLCKVPLVEAVLPFISLPVSDYDEESDTTHLQVEPSVSLAALLLRNGADPNKIGLMGKGGDSGKQISALFLALVALCCHGQSPTVPQLETEGGQMVKLLVDYGAKCVPANTLPDASPIASEVYPLHVACVVGDLELLRLLCEKAGADPNRAGRVAQEDERVDYPISMLIDSPRLAAPGSVHCASMKRRDELAAKRVEILADLGADLNKRKLKDGHTPLSKACSLGMVKTVKALVTRGAALGGEGGRKRLPLIEAAVSDHPLVTERVCLDLLSFLLQAGADPNEVGLLRRENLAFSPSRFRRSPWVIERKDCRASALQALAYTGMGRDEVMSRARLLVDHGARCPSVSSQSQQPQSSHPQSLPRGSRDPGPSAQEGKAGGGEKEEEEEEKGHKGGAEEDSGPLAPLSRISLLLTASKDRDAGLVRMLCERGGGDPNDASGTLLSEDTDSEVSFGACPLALTLLDRSAEKLDNGRYRQLKPSERQSRLQESLETAQTLLEVGADASLLASKWPSEHTPVWGSGSWLVDLMNFVHEKDEDNGRQSKWDPLLLEVIRSVPLSELEEPTFDRDHLKSTIFPGLQDMPMRPLQAAADLRWRAGETALQERGVTPLSCFRPMLYHSVTVSVTVTLRQKY</sequence>
<keyword evidence="2 3" id="KW-0040">ANK repeat</keyword>
<dbReference type="PANTHER" id="PTHR24189">
    <property type="entry name" value="MYOTROPHIN"/>
    <property type="match status" value="1"/>
</dbReference>
<protein>
    <submittedName>
        <fullName evidence="5">Uncharacterized protein</fullName>
    </submittedName>
</protein>